<dbReference type="PANTHER" id="PTHR33095:SF81">
    <property type="entry name" value="OS07G0619500 PROTEIN"/>
    <property type="match status" value="1"/>
</dbReference>
<name>A0A5A7QAB8_STRAF</name>
<dbReference type="Proteomes" id="UP000325081">
    <property type="component" value="Unassembled WGS sequence"/>
</dbReference>
<reference evidence="3" key="1">
    <citation type="journal article" date="2019" name="Curr. Biol.">
        <title>Genome Sequence of Striga asiatica Provides Insight into the Evolution of Plant Parasitism.</title>
        <authorList>
            <person name="Yoshida S."/>
            <person name="Kim S."/>
            <person name="Wafula E.K."/>
            <person name="Tanskanen J."/>
            <person name="Kim Y.M."/>
            <person name="Honaas L."/>
            <person name="Yang Z."/>
            <person name="Spallek T."/>
            <person name="Conn C.E."/>
            <person name="Ichihashi Y."/>
            <person name="Cheong K."/>
            <person name="Cui S."/>
            <person name="Der J.P."/>
            <person name="Gundlach H."/>
            <person name="Jiao Y."/>
            <person name="Hori C."/>
            <person name="Ishida J.K."/>
            <person name="Kasahara H."/>
            <person name="Kiba T."/>
            <person name="Kim M.S."/>
            <person name="Koo N."/>
            <person name="Laohavisit A."/>
            <person name="Lee Y.H."/>
            <person name="Lumba S."/>
            <person name="McCourt P."/>
            <person name="Mortimer J.C."/>
            <person name="Mutuku J.M."/>
            <person name="Nomura T."/>
            <person name="Sasaki-Sekimoto Y."/>
            <person name="Seto Y."/>
            <person name="Wang Y."/>
            <person name="Wakatake T."/>
            <person name="Sakakibara H."/>
            <person name="Demura T."/>
            <person name="Yamaguchi S."/>
            <person name="Yoneyama K."/>
            <person name="Manabe R.I."/>
            <person name="Nelson D.C."/>
            <person name="Schulman A.H."/>
            <person name="Timko M.P."/>
            <person name="dePamphilis C.W."/>
            <person name="Choi D."/>
            <person name="Shirasu K."/>
        </authorList>
    </citation>
    <scope>NUCLEOTIDE SEQUENCE [LARGE SCALE GENOMIC DNA]</scope>
    <source>
        <strain evidence="3">cv. UVA1</strain>
    </source>
</reference>
<comment type="caution">
    <text evidence="2">The sequence shown here is derived from an EMBL/GenBank/DDBJ whole genome shotgun (WGS) entry which is preliminary data.</text>
</comment>
<feature type="region of interest" description="Disordered" evidence="1">
    <location>
        <begin position="101"/>
        <end position="217"/>
    </location>
</feature>
<sequence>MEVEVIIPSPASDFFNFDSSSTSPFISAPSSPSFYRRSTAASAAAASAVPFGWEEKPGVPKSTAPSSAASSTYGDAEDALDAAGEFAFDFSGHLLREPLPADELFDGGRIRPLKPPPRLQSDQPETQPPPPRSPRSPGKFIREALSPKNRSRDFDPFAAAMEQTRWDGSDRQKSGERKKGRGKKISRSLSPFRVSDMLFEPEPESDPTHEPDKGPATGFSSFWHRRWRIKDLLLFRSASEGRAAGPGLLGRPRRDDVIAKDSSFGSGSSRRRAGPGVSTHELHYTANRQLSEEMRRRTFLPYKQGLLGCLGFHPPAHDMFPAQGVVGPA</sequence>
<dbReference type="PANTHER" id="PTHR33095">
    <property type="entry name" value="OS07G0619500 PROTEIN"/>
    <property type="match status" value="1"/>
</dbReference>
<evidence type="ECO:0000256" key="1">
    <source>
        <dbReference type="SAM" id="MobiDB-lite"/>
    </source>
</evidence>
<feature type="compositionally biased region" description="Basic and acidic residues" evidence="1">
    <location>
        <begin position="164"/>
        <end position="177"/>
    </location>
</feature>
<dbReference type="AlphaFoldDB" id="A0A5A7QAB8"/>
<evidence type="ECO:0000313" key="2">
    <source>
        <dbReference type="EMBL" id="GER42203.1"/>
    </source>
</evidence>
<gene>
    <name evidence="2" type="ORF">STAS_18971</name>
</gene>
<keyword evidence="3" id="KW-1185">Reference proteome</keyword>
<proteinExistence type="predicted"/>
<feature type="compositionally biased region" description="Low complexity" evidence="1">
    <location>
        <begin position="62"/>
        <end position="74"/>
    </location>
</feature>
<dbReference type="OrthoDB" id="667051at2759"/>
<dbReference type="InterPro" id="IPR012442">
    <property type="entry name" value="DUF1645_plant"/>
</dbReference>
<protein>
    <submittedName>
        <fullName evidence="2">Uncharacterized protein</fullName>
    </submittedName>
</protein>
<feature type="region of interest" description="Disordered" evidence="1">
    <location>
        <begin position="259"/>
        <end position="278"/>
    </location>
</feature>
<organism evidence="2 3">
    <name type="scientific">Striga asiatica</name>
    <name type="common">Asiatic witchweed</name>
    <name type="synonym">Buchnera asiatica</name>
    <dbReference type="NCBI Taxonomy" id="4170"/>
    <lineage>
        <taxon>Eukaryota</taxon>
        <taxon>Viridiplantae</taxon>
        <taxon>Streptophyta</taxon>
        <taxon>Embryophyta</taxon>
        <taxon>Tracheophyta</taxon>
        <taxon>Spermatophyta</taxon>
        <taxon>Magnoliopsida</taxon>
        <taxon>eudicotyledons</taxon>
        <taxon>Gunneridae</taxon>
        <taxon>Pentapetalae</taxon>
        <taxon>asterids</taxon>
        <taxon>lamiids</taxon>
        <taxon>Lamiales</taxon>
        <taxon>Orobanchaceae</taxon>
        <taxon>Buchnereae</taxon>
        <taxon>Striga</taxon>
    </lineage>
</organism>
<evidence type="ECO:0000313" key="3">
    <source>
        <dbReference type="Proteomes" id="UP000325081"/>
    </source>
</evidence>
<feature type="region of interest" description="Disordered" evidence="1">
    <location>
        <begin position="49"/>
        <end position="76"/>
    </location>
</feature>
<dbReference type="Pfam" id="PF07816">
    <property type="entry name" value="DUF1645"/>
    <property type="match status" value="1"/>
</dbReference>
<dbReference type="EMBL" id="BKCP01006294">
    <property type="protein sequence ID" value="GER42203.1"/>
    <property type="molecule type" value="Genomic_DNA"/>
</dbReference>
<accession>A0A5A7QAB8</accession>
<feature type="compositionally biased region" description="Low complexity" evidence="1">
    <location>
        <begin position="262"/>
        <end position="278"/>
    </location>
</feature>